<evidence type="ECO:0000259" key="3">
    <source>
        <dbReference type="SMART" id="SM00822"/>
    </source>
</evidence>
<evidence type="ECO:0000313" key="4">
    <source>
        <dbReference type="EMBL" id="AII08167.1"/>
    </source>
</evidence>
<reference evidence="4 5" key="1">
    <citation type="submission" date="2014-07" db="EMBL/GenBank/DDBJ databases">
        <title>Genome Sequence of Rhodococcus opacus Strain R7, a Biodegrader of Mono- and Polycyclic Aromatic Hydrocarbons.</title>
        <authorList>
            <person name="Di Gennaro P."/>
            <person name="Zampolli J."/>
            <person name="Presti I."/>
            <person name="Cappelletti M."/>
            <person name="D'Ursi P."/>
            <person name="Orro A."/>
            <person name="Mezzelani A."/>
            <person name="Milanesi L."/>
        </authorList>
    </citation>
    <scope>NUCLEOTIDE SEQUENCE [LARGE SCALE GENOMIC DNA]</scope>
    <source>
        <strain evidence="4 5">R7</strain>
    </source>
</reference>
<dbReference type="PANTHER" id="PTHR42760">
    <property type="entry name" value="SHORT-CHAIN DEHYDROGENASES/REDUCTASES FAMILY MEMBER"/>
    <property type="match status" value="1"/>
</dbReference>
<dbReference type="SUPFAM" id="SSF51735">
    <property type="entry name" value="NAD(P)-binding Rossmann-fold domains"/>
    <property type="match status" value="1"/>
</dbReference>
<gene>
    <name evidence="4" type="ORF">EP51_27520</name>
</gene>
<dbReference type="GO" id="GO:0030497">
    <property type="term" value="P:fatty acid elongation"/>
    <property type="evidence" value="ECO:0007669"/>
    <property type="project" value="TreeGrafter"/>
</dbReference>
<feature type="domain" description="Ketoreductase" evidence="3">
    <location>
        <begin position="2"/>
        <end position="176"/>
    </location>
</feature>
<dbReference type="InterPro" id="IPR002347">
    <property type="entry name" value="SDR_fam"/>
</dbReference>
<dbReference type="RefSeq" id="WP_009475742.1">
    <property type="nucleotide sequence ID" value="NZ_CP008947.1"/>
</dbReference>
<protein>
    <submittedName>
        <fullName evidence="4">3-oxoacyl-ACP reductase</fullName>
    </submittedName>
</protein>
<dbReference type="AlphaFoldDB" id="A0A076ESE3"/>
<evidence type="ECO:0000256" key="2">
    <source>
        <dbReference type="ARBA" id="ARBA00023002"/>
    </source>
</evidence>
<dbReference type="PRINTS" id="PR00080">
    <property type="entry name" value="SDRFAMILY"/>
</dbReference>
<dbReference type="EMBL" id="CP008947">
    <property type="protein sequence ID" value="AII08167.1"/>
    <property type="molecule type" value="Genomic_DNA"/>
</dbReference>
<dbReference type="eggNOG" id="COG1028">
    <property type="taxonomic scope" value="Bacteria"/>
</dbReference>
<dbReference type="SMART" id="SM00822">
    <property type="entry name" value="PKS_KR"/>
    <property type="match status" value="1"/>
</dbReference>
<dbReference type="Pfam" id="PF13561">
    <property type="entry name" value="adh_short_C2"/>
    <property type="match status" value="1"/>
</dbReference>
<keyword evidence="2" id="KW-0560">Oxidoreductase</keyword>
<accession>A0A076ESE3</accession>
<evidence type="ECO:0000313" key="5">
    <source>
        <dbReference type="Proteomes" id="UP000028488"/>
    </source>
</evidence>
<dbReference type="GO" id="GO:0016616">
    <property type="term" value="F:oxidoreductase activity, acting on the CH-OH group of donors, NAD or NADP as acceptor"/>
    <property type="evidence" value="ECO:0007669"/>
    <property type="project" value="TreeGrafter"/>
</dbReference>
<dbReference type="Proteomes" id="UP000028488">
    <property type="component" value="Chromosome"/>
</dbReference>
<organism evidence="4 5">
    <name type="scientific">Rhodococcus opacus</name>
    <name type="common">Nocardia opaca</name>
    <dbReference type="NCBI Taxonomy" id="37919"/>
    <lineage>
        <taxon>Bacteria</taxon>
        <taxon>Bacillati</taxon>
        <taxon>Actinomycetota</taxon>
        <taxon>Actinomycetes</taxon>
        <taxon>Mycobacteriales</taxon>
        <taxon>Nocardiaceae</taxon>
        <taxon>Rhodococcus</taxon>
    </lineage>
</organism>
<dbReference type="PROSITE" id="PS00061">
    <property type="entry name" value="ADH_SHORT"/>
    <property type="match status" value="1"/>
</dbReference>
<name>A0A076ESE3_RHOOP</name>
<proteinExistence type="inferred from homology"/>
<dbReference type="PANTHER" id="PTHR42760:SF40">
    <property type="entry name" value="3-OXOACYL-[ACYL-CARRIER-PROTEIN] REDUCTASE, CHLOROPLASTIC"/>
    <property type="match status" value="1"/>
</dbReference>
<dbReference type="InterPro" id="IPR036291">
    <property type="entry name" value="NAD(P)-bd_dom_sf"/>
</dbReference>
<sequence>MKIAVVTGAARGIGFEIARRLTKDGYRLVLVDVDPTVGDSAASIDATPVKADIADPEGRAQIRSAIRSEEGQPTLLVNNAGITRDALIGDMTEPNFRLVNRINLGATFELTSELADEIVDGGAVVNISSRAYLGNVGQFNYAISKGGVVGLTRSLALSHAPRLRVNAVAPGFIATDMTDAVPARVRDRIISRIPLQRPGRPIDIAEAVAWLGSDQAAYVTGQVLPCCGGRSHG</sequence>
<dbReference type="InterPro" id="IPR057326">
    <property type="entry name" value="KR_dom"/>
</dbReference>
<dbReference type="Gene3D" id="3.40.50.720">
    <property type="entry name" value="NAD(P)-binding Rossmann-like Domain"/>
    <property type="match status" value="1"/>
</dbReference>
<comment type="similarity">
    <text evidence="1">Belongs to the short-chain dehydrogenases/reductases (SDR) family.</text>
</comment>
<dbReference type="FunFam" id="3.40.50.720:FF:000173">
    <property type="entry name" value="3-oxoacyl-[acyl-carrier protein] reductase"/>
    <property type="match status" value="1"/>
</dbReference>
<dbReference type="PRINTS" id="PR00081">
    <property type="entry name" value="GDHRDH"/>
</dbReference>
<evidence type="ECO:0000256" key="1">
    <source>
        <dbReference type="ARBA" id="ARBA00006484"/>
    </source>
</evidence>
<dbReference type="InterPro" id="IPR020904">
    <property type="entry name" value="Sc_DH/Rdtase_CS"/>
</dbReference>